<dbReference type="Proteomes" id="UP000199345">
    <property type="component" value="Unassembled WGS sequence"/>
</dbReference>
<evidence type="ECO:0000313" key="2">
    <source>
        <dbReference type="Proteomes" id="UP000199345"/>
    </source>
</evidence>
<dbReference type="AlphaFoldDB" id="A0A1I0GG12"/>
<dbReference type="RefSeq" id="WP_090662147.1">
    <property type="nucleotide sequence ID" value="NZ_FOIA01000067.1"/>
</dbReference>
<accession>A0A1I0GG12</accession>
<name>A0A1I0GG12_9PROT</name>
<sequence length="114" mass="13388">MEMMILFFNAVRIDRSIITCSAFAVRISTAEAKNDKKFFIRLRKSLEGPSKKHWEAYKDLRYAFYILRESGFNQMSDAQLEELLVHQLKLYPDTPGAQKNLRKQFTESKKFATT</sequence>
<evidence type="ECO:0000313" key="1">
    <source>
        <dbReference type="EMBL" id="SET69232.1"/>
    </source>
</evidence>
<dbReference type="EMBL" id="FOIA01000067">
    <property type="protein sequence ID" value="SET69232.1"/>
    <property type="molecule type" value="Genomic_DNA"/>
</dbReference>
<gene>
    <name evidence="1" type="ORF">SAMN05216326_1672</name>
</gene>
<proteinExistence type="predicted"/>
<dbReference type="OrthoDB" id="8892167at2"/>
<reference evidence="2" key="1">
    <citation type="submission" date="2016-10" db="EMBL/GenBank/DDBJ databases">
        <authorList>
            <person name="Varghese N."/>
            <person name="Submissions S."/>
        </authorList>
    </citation>
    <scope>NUCLEOTIDE SEQUENCE [LARGE SCALE GENOMIC DNA]</scope>
    <source>
        <strain evidence="2">Nm71</strain>
    </source>
</reference>
<keyword evidence="2" id="KW-1185">Reference proteome</keyword>
<protein>
    <submittedName>
        <fullName evidence="1">Uncharacterized protein</fullName>
    </submittedName>
</protein>
<organism evidence="1 2">
    <name type="scientific">Nitrosomonas marina</name>
    <dbReference type="NCBI Taxonomy" id="917"/>
    <lineage>
        <taxon>Bacteria</taxon>
        <taxon>Pseudomonadati</taxon>
        <taxon>Pseudomonadota</taxon>
        <taxon>Betaproteobacteria</taxon>
        <taxon>Nitrosomonadales</taxon>
        <taxon>Nitrosomonadaceae</taxon>
        <taxon>Nitrosomonas</taxon>
    </lineage>
</organism>